<feature type="domain" description="N-acetyltransferase" evidence="3">
    <location>
        <begin position="1"/>
        <end position="168"/>
    </location>
</feature>
<dbReference type="InterPro" id="IPR000182">
    <property type="entry name" value="GNAT_dom"/>
</dbReference>
<evidence type="ECO:0000313" key="4">
    <source>
        <dbReference type="EMBL" id="GAA4977754.1"/>
    </source>
</evidence>
<sequence length="171" mass="18759">MIRLARPQDLPRLRDVERAAGEPFRDLGMDAVADDEPPTTAELAAHRARGRAWVATDEQDVPVGYLLLDVVDGAAHVEQVSVHPAWARRRLGGRLLEAADGWAAEHGLTAVTLTTFADVPWNAPWYARLGFAVVPDEEAGPGLLAVRRHERERGLEAWPRVSMRRPVAGPA</sequence>
<keyword evidence="2" id="KW-0012">Acyltransferase</keyword>
<dbReference type="Proteomes" id="UP001501195">
    <property type="component" value="Unassembled WGS sequence"/>
</dbReference>
<dbReference type="PROSITE" id="PS51186">
    <property type="entry name" value="GNAT"/>
    <property type="match status" value="1"/>
</dbReference>
<dbReference type="CDD" id="cd04301">
    <property type="entry name" value="NAT_SF"/>
    <property type="match status" value="1"/>
</dbReference>
<dbReference type="RefSeq" id="WP_345712146.1">
    <property type="nucleotide sequence ID" value="NZ_BAABIL010000244.1"/>
</dbReference>
<name>A0ABP9HSZ2_9ACTN</name>
<comment type="caution">
    <text evidence="4">The sequence shown here is derived from an EMBL/GenBank/DDBJ whole genome shotgun (WGS) entry which is preliminary data.</text>
</comment>
<evidence type="ECO:0000256" key="1">
    <source>
        <dbReference type="ARBA" id="ARBA00022679"/>
    </source>
</evidence>
<dbReference type="EMBL" id="BAABIL010000244">
    <property type="protein sequence ID" value="GAA4977754.1"/>
    <property type="molecule type" value="Genomic_DNA"/>
</dbReference>
<gene>
    <name evidence="4" type="ORF">GCM10023225_18020</name>
</gene>
<dbReference type="PANTHER" id="PTHR43877:SF1">
    <property type="entry name" value="ACETYLTRANSFERASE"/>
    <property type="match status" value="1"/>
</dbReference>
<evidence type="ECO:0000256" key="2">
    <source>
        <dbReference type="ARBA" id="ARBA00023315"/>
    </source>
</evidence>
<organism evidence="4 5">
    <name type="scientific">Kineococcus glutinatus</name>
    <dbReference type="NCBI Taxonomy" id="1070872"/>
    <lineage>
        <taxon>Bacteria</taxon>
        <taxon>Bacillati</taxon>
        <taxon>Actinomycetota</taxon>
        <taxon>Actinomycetes</taxon>
        <taxon>Kineosporiales</taxon>
        <taxon>Kineosporiaceae</taxon>
        <taxon>Kineococcus</taxon>
    </lineage>
</organism>
<proteinExistence type="predicted"/>
<evidence type="ECO:0000313" key="5">
    <source>
        <dbReference type="Proteomes" id="UP001501195"/>
    </source>
</evidence>
<dbReference type="InterPro" id="IPR050832">
    <property type="entry name" value="Bact_Acetyltransf"/>
</dbReference>
<keyword evidence="1" id="KW-0808">Transferase</keyword>
<dbReference type="Gene3D" id="3.40.630.30">
    <property type="match status" value="1"/>
</dbReference>
<dbReference type="Pfam" id="PF00583">
    <property type="entry name" value="Acetyltransf_1"/>
    <property type="match status" value="1"/>
</dbReference>
<evidence type="ECO:0000259" key="3">
    <source>
        <dbReference type="PROSITE" id="PS51186"/>
    </source>
</evidence>
<dbReference type="InterPro" id="IPR016181">
    <property type="entry name" value="Acyl_CoA_acyltransferase"/>
</dbReference>
<dbReference type="PANTHER" id="PTHR43877">
    <property type="entry name" value="AMINOALKYLPHOSPHONATE N-ACETYLTRANSFERASE-RELATED-RELATED"/>
    <property type="match status" value="1"/>
</dbReference>
<keyword evidence="5" id="KW-1185">Reference proteome</keyword>
<reference evidence="5" key="1">
    <citation type="journal article" date="2019" name="Int. J. Syst. Evol. Microbiol.">
        <title>The Global Catalogue of Microorganisms (GCM) 10K type strain sequencing project: providing services to taxonomists for standard genome sequencing and annotation.</title>
        <authorList>
            <consortium name="The Broad Institute Genomics Platform"/>
            <consortium name="The Broad Institute Genome Sequencing Center for Infectious Disease"/>
            <person name="Wu L."/>
            <person name="Ma J."/>
        </authorList>
    </citation>
    <scope>NUCLEOTIDE SEQUENCE [LARGE SCALE GENOMIC DNA]</scope>
    <source>
        <strain evidence="5">JCM 18126</strain>
    </source>
</reference>
<protein>
    <submittedName>
        <fullName evidence="4">GNAT family N-acetyltransferase</fullName>
    </submittedName>
</protein>
<dbReference type="SUPFAM" id="SSF55729">
    <property type="entry name" value="Acyl-CoA N-acyltransferases (Nat)"/>
    <property type="match status" value="1"/>
</dbReference>
<accession>A0ABP9HSZ2</accession>